<dbReference type="Proteomes" id="UP000722791">
    <property type="component" value="Unassembled WGS sequence"/>
</dbReference>
<feature type="non-terminal residue" evidence="1">
    <location>
        <position position="1"/>
    </location>
</feature>
<proteinExistence type="predicted"/>
<dbReference type="InterPro" id="IPR043129">
    <property type="entry name" value="ATPase_NBD"/>
</dbReference>
<comment type="caution">
    <text evidence="1">The sequence shown here is derived from an EMBL/GenBank/DDBJ whole genome shotgun (WGS) entry which is preliminary data.</text>
</comment>
<accession>A0A8J4G5C1</accession>
<gene>
    <name evidence="1" type="ORF">Vretimale_5481</name>
</gene>
<reference evidence="1" key="1">
    <citation type="journal article" date="2021" name="Proc. Natl. Acad. Sci. U.S.A.">
        <title>Three genomes in the algal genus Volvox reveal the fate of a haploid sex-determining region after a transition to homothallism.</title>
        <authorList>
            <person name="Yamamoto K."/>
            <person name="Hamaji T."/>
            <person name="Kawai-Toyooka H."/>
            <person name="Matsuzaki R."/>
            <person name="Takahashi F."/>
            <person name="Nishimura Y."/>
            <person name="Kawachi M."/>
            <person name="Noguchi H."/>
            <person name="Minakuchi Y."/>
            <person name="Umen J.G."/>
            <person name="Toyoda A."/>
            <person name="Nozaki H."/>
        </authorList>
    </citation>
    <scope>NUCLEOTIDE SEQUENCE</scope>
    <source>
        <strain evidence="1">NIES-3785</strain>
    </source>
</reference>
<protein>
    <submittedName>
        <fullName evidence="1">Uncharacterized protein</fullName>
    </submittedName>
</protein>
<dbReference type="PANTHER" id="PTHR14187:SF5">
    <property type="entry name" value="HEAT SHOCK 70 KDA PROTEIN 12A"/>
    <property type="match status" value="1"/>
</dbReference>
<dbReference type="PANTHER" id="PTHR14187">
    <property type="entry name" value="ALPHA KINASE/ELONGATION FACTOR 2 KINASE"/>
    <property type="match status" value="1"/>
</dbReference>
<organism evidence="1 2">
    <name type="scientific">Volvox reticuliferus</name>
    <dbReference type="NCBI Taxonomy" id="1737510"/>
    <lineage>
        <taxon>Eukaryota</taxon>
        <taxon>Viridiplantae</taxon>
        <taxon>Chlorophyta</taxon>
        <taxon>core chlorophytes</taxon>
        <taxon>Chlorophyceae</taxon>
        <taxon>CS clade</taxon>
        <taxon>Chlamydomonadales</taxon>
        <taxon>Volvocaceae</taxon>
        <taxon>Volvox</taxon>
    </lineage>
</organism>
<evidence type="ECO:0000313" key="2">
    <source>
        <dbReference type="Proteomes" id="UP000722791"/>
    </source>
</evidence>
<dbReference type="AlphaFoldDB" id="A0A8J4G5C1"/>
<dbReference type="EMBL" id="BNCQ01000007">
    <property type="protein sequence ID" value="GIM00337.1"/>
    <property type="molecule type" value="Genomic_DNA"/>
</dbReference>
<name>A0A8J4G5C1_9CHLO</name>
<sequence>MGVTLRSDEVVWCLTVPAIWSDAAKARMREAAHRAGLSIKLYSRSLLLTLEPEAAVLSAVAAEGNSLSDGDVVLVLDCGGGTADATLHCVRGSSGTGVVRLEEAALGRGALAGGAHVDAAAWSYIRELLGPQTWDAWREAHPEEVVNLKS</sequence>
<dbReference type="SUPFAM" id="SSF53067">
    <property type="entry name" value="Actin-like ATPase domain"/>
    <property type="match status" value="2"/>
</dbReference>
<evidence type="ECO:0000313" key="1">
    <source>
        <dbReference type="EMBL" id="GIM00337.1"/>
    </source>
</evidence>
<dbReference type="Gene3D" id="3.90.640.10">
    <property type="entry name" value="Actin, Chain A, domain 4"/>
    <property type="match status" value="1"/>
</dbReference>
<dbReference type="Gene3D" id="3.30.420.40">
    <property type="match status" value="2"/>
</dbReference>